<feature type="domain" description="Reverse transcriptase zinc-binding" evidence="1">
    <location>
        <begin position="8"/>
        <end position="49"/>
    </location>
</feature>
<comment type="caution">
    <text evidence="2">The sequence shown here is derived from an EMBL/GenBank/DDBJ whole genome shotgun (WGS) entry which is preliminary data.</text>
</comment>
<evidence type="ECO:0000259" key="1">
    <source>
        <dbReference type="Pfam" id="PF13966"/>
    </source>
</evidence>
<dbReference type="Proteomes" id="UP001311915">
    <property type="component" value="Unassembled WGS sequence"/>
</dbReference>
<proteinExistence type="predicted"/>
<dbReference type="EMBL" id="JAWPEI010000003">
    <property type="protein sequence ID" value="KAK4731724.1"/>
    <property type="molecule type" value="Genomic_DNA"/>
</dbReference>
<keyword evidence="3" id="KW-1185">Reference proteome</keyword>
<sequence>MLNHSGKFSIRSDWESLRTPGVYQDEFRQVWKKGVPFKISFFFWRLIKQ</sequence>
<dbReference type="Pfam" id="PF13966">
    <property type="entry name" value="zf-RVT"/>
    <property type="match status" value="1"/>
</dbReference>
<name>A0AAV9M1C2_9SOLN</name>
<organism evidence="2 3">
    <name type="scientific">Solanum pinnatisectum</name>
    <name type="common">tansyleaf nightshade</name>
    <dbReference type="NCBI Taxonomy" id="50273"/>
    <lineage>
        <taxon>Eukaryota</taxon>
        <taxon>Viridiplantae</taxon>
        <taxon>Streptophyta</taxon>
        <taxon>Embryophyta</taxon>
        <taxon>Tracheophyta</taxon>
        <taxon>Spermatophyta</taxon>
        <taxon>Magnoliopsida</taxon>
        <taxon>eudicotyledons</taxon>
        <taxon>Gunneridae</taxon>
        <taxon>Pentapetalae</taxon>
        <taxon>asterids</taxon>
        <taxon>lamiids</taxon>
        <taxon>Solanales</taxon>
        <taxon>Solanaceae</taxon>
        <taxon>Solanoideae</taxon>
        <taxon>Solaneae</taxon>
        <taxon>Solanum</taxon>
    </lineage>
</organism>
<dbReference type="InterPro" id="IPR026960">
    <property type="entry name" value="RVT-Znf"/>
</dbReference>
<evidence type="ECO:0000313" key="2">
    <source>
        <dbReference type="EMBL" id="KAK4731724.1"/>
    </source>
</evidence>
<dbReference type="AlphaFoldDB" id="A0AAV9M1C2"/>
<protein>
    <recommendedName>
        <fullName evidence="1">Reverse transcriptase zinc-binding domain-containing protein</fullName>
    </recommendedName>
</protein>
<evidence type="ECO:0000313" key="3">
    <source>
        <dbReference type="Proteomes" id="UP001311915"/>
    </source>
</evidence>
<gene>
    <name evidence="2" type="ORF">R3W88_024712</name>
</gene>
<reference evidence="2 3" key="1">
    <citation type="submission" date="2023-10" db="EMBL/GenBank/DDBJ databases">
        <title>Genome-Wide Identification Analysis in wild type Solanum Pinnatisectum Reveals Some Genes Defensing Phytophthora Infestans.</title>
        <authorList>
            <person name="Sun C."/>
        </authorList>
    </citation>
    <scope>NUCLEOTIDE SEQUENCE [LARGE SCALE GENOMIC DNA]</scope>
    <source>
        <strain evidence="2">LQN</strain>
        <tissue evidence="2">Leaf</tissue>
    </source>
</reference>
<accession>A0AAV9M1C2</accession>